<name>A0A5J4RCA7_9ZZZZ</name>
<proteinExistence type="predicted"/>
<sequence length="801" mass="94199">MKPYGYREIKNLKLSVIKYNSQRTDGGRRTSDGWESKVHEYNYITVYSDCEFVYKSTLSIIQSFIEKNYRNDSDYGYGGNCEYEEFSQELTHELAVLLIDGVDEIESIEEVDIYSNGKDMLEDVILMPTMSINFYKIPSKDIEVITDQRYEYIELQKEYDQKRLDAEKKFRIKVIEKTRSCCINNKNPLLEDLYPLDFVYNIKDEELFDKLINIGAKNVKQLFSILLWQYRLGKTSNIIYFYNQCQELFTEQILLRLMKEAILSKNGELESFLSNKINLQNEIKIDENSESIYCELAIHNEKYFCSLLEKGIISIYDDKLLGKIISNKYLGITDFLLANEQYMSKCRFLNNKDVSMLLMRKAILTKNYPFVTYLSSKIDYSKNYRFICYPKHKVEEIALTQTDNGILFASSASGTDEFDAISLACFIGDAKTIDILLNAGADIHKSNYLSYLIRIGYLRISMSHDNEPTNNVEANAEIRDACACYLLERGIDFEYSNSNIHNVINIKYILLLNKILRDDNLPKIYEYRHNVFNRLVCDGYLEYAERLLFAYPDSYNVYIDSLRNTKICGEIIDWLIKYRNINIDIKSFAPSVISYRLAELIREIEPKKMCPIINRGLQISNEFHWNSICDMVANFNDDIYKSIENALIEMYINVPPIDIHKFFMLLSSSNIFSSSYFEMAQKLLLTDNMFKDYKYDQECHYRTEGRIETYNWIVNNICEDAQKLLAKTDKINISEDERNIIYNLCQKALNDNQANKTIKYEKKEQKTAQRFEEYDDYSQSELDDMYRDAFDGNEDAYWNID</sequence>
<accession>A0A5J4RCA7</accession>
<comment type="caution">
    <text evidence="1">The sequence shown here is derived from an EMBL/GenBank/DDBJ whole genome shotgun (WGS) entry which is preliminary data.</text>
</comment>
<protein>
    <recommendedName>
        <fullName evidence="2">Ankyrin repeat protein</fullName>
    </recommendedName>
</protein>
<gene>
    <name evidence="1" type="ORF">EZS27_019750</name>
</gene>
<reference evidence="1" key="1">
    <citation type="submission" date="2019-03" db="EMBL/GenBank/DDBJ databases">
        <title>Single cell metagenomics reveals metabolic interactions within the superorganism composed of flagellate Streblomastix strix and complex community of Bacteroidetes bacteria on its surface.</title>
        <authorList>
            <person name="Treitli S.C."/>
            <person name="Kolisko M."/>
            <person name="Husnik F."/>
            <person name="Keeling P."/>
            <person name="Hampl V."/>
        </authorList>
    </citation>
    <scope>NUCLEOTIDE SEQUENCE</scope>
    <source>
        <strain evidence="1">STM</strain>
    </source>
</reference>
<dbReference type="AlphaFoldDB" id="A0A5J4RCA7"/>
<evidence type="ECO:0008006" key="2">
    <source>
        <dbReference type="Google" id="ProtNLM"/>
    </source>
</evidence>
<dbReference type="EMBL" id="SNRY01001342">
    <property type="protein sequence ID" value="KAA6331666.1"/>
    <property type="molecule type" value="Genomic_DNA"/>
</dbReference>
<evidence type="ECO:0000313" key="1">
    <source>
        <dbReference type="EMBL" id="KAA6331666.1"/>
    </source>
</evidence>
<organism evidence="1">
    <name type="scientific">termite gut metagenome</name>
    <dbReference type="NCBI Taxonomy" id="433724"/>
    <lineage>
        <taxon>unclassified sequences</taxon>
        <taxon>metagenomes</taxon>
        <taxon>organismal metagenomes</taxon>
    </lineage>
</organism>